<evidence type="ECO:0000256" key="5">
    <source>
        <dbReference type="ARBA" id="ARBA00023136"/>
    </source>
</evidence>
<feature type="transmembrane region" description="Helical" evidence="7">
    <location>
        <begin position="366"/>
        <end position="385"/>
    </location>
</feature>
<keyword evidence="6" id="KW-0325">Glycoprotein</keyword>
<name>H3AQE2_LATCH</name>
<reference evidence="10" key="1">
    <citation type="submission" date="2011-08" db="EMBL/GenBank/DDBJ databases">
        <title>The draft genome of Latimeria chalumnae.</title>
        <authorList>
            <person name="Di Palma F."/>
            <person name="Alfoldi J."/>
            <person name="Johnson J."/>
            <person name="Berlin A."/>
            <person name="Gnerre S."/>
            <person name="Jaffe D."/>
            <person name="MacCallum I."/>
            <person name="Young S."/>
            <person name="Walker B.J."/>
            <person name="Lander E."/>
            <person name="Lindblad-Toh K."/>
        </authorList>
    </citation>
    <scope>NUCLEOTIDE SEQUENCE [LARGE SCALE GENOMIC DNA]</scope>
    <source>
        <strain evidence="10">Wild caught</strain>
    </source>
</reference>
<dbReference type="GeneTree" id="ENSGT00940000158727"/>
<feature type="transmembrane region" description="Helical" evidence="7">
    <location>
        <begin position="263"/>
        <end position="283"/>
    </location>
</feature>
<dbReference type="SUPFAM" id="SSF82866">
    <property type="entry name" value="Multidrug efflux transporter AcrB transmembrane domain"/>
    <property type="match status" value="2"/>
</dbReference>
<dbReference type="OMA" id="MWHITFF"/>
<dbReference type="STRING" id="7897.ENSLACP00000011863"/>
<proteinExistence type="inferred from homology"/>
<evidence type="ECO:0000313" key="9">
    <source>
        <dbReference type="Ensembl" id="ENSLACP00000011863.1"/>
    </source>
</evidence>
<dbReference type="InterPro" id="IPR051697">
    <property type="entry name" value="Patched_domain-protein"/>
</dbReference>
<gene>
    <name evidence="9" type="primary">PTCHD3</name>
</gene>
<evidence type="ECO:0000256" key="1">
    <source>
        <dbReference type="ARBA" id="ARBA00004141"/>
    </source>
</evidence>
<feature type="transmembrane region" description="Helical" evidence="7">
    <location>
        <begin position="812"/>
        <end position="836"/>
    </location>
</feature>
<dbReference type="InterPro" id="IPR003392">
    <property type="entry name" value="PTHD_SSD"/>
</dbReference>
<evidence type="ECO:0000313" key="10">
    <source>
        <dbReference type="Proteomes" id="UP000008672"/>
    </source>
</evidence>
<dbReference type="Gene3D" id="1.20.1640.10">
    <property type="entry name" value="Multidrug efflux transporter AcrB transmembrane domain"/>
    <property type="match status" value="2"/>
</dbReference>
<dbReference type="PANTHER" id="PTHR10796:SF60">
    <property type="entry name" value="PATCHED DOMAIN-CONTAINING PROTEIN 3"/>
    <property type="match status" value="1"/>
</dbReference>
<evidence type="ECO:0000259" key="8">
    <source>
        <dbReference type="PROSITE" id="PS50156"/>
    </source>
</evidence>
<keyword evidence="3 7" id="KW-0812">Transmembrane</keyword>
<feature type="transmembrane region" description="Helical" evidence="7">
    <location>
        <begin position="397"/>
        <end position="420"/>
    </location>
</feature>
<evidence type="ECO:0000256" key="2">
    <source>
        <dbReference type="ARBA" id="ARBA00005585"/>
    </source>
</evidence>
<feature type="transmembrane region" description="Helical" evidence="7">
    <location>
        <begin position="328"/>
        <end position="346"/>
    </location>
</feature>
<dbReference type="GO" id="GO:0016020">
    <property type="term" value="C:membrane"/>
    <property type="evidence" value="ECO:0007669"/>
    <property type="project" value="UniProtKB-SubCell"/>
</dbReference>
<sequence length="855" mass="97017">MAGCQTDCVQKPLSEAFQKLGHLVGRNPWGFLLIPLLLAGILGTGFYFYPQDKVNEIEELFVPVNAPVKAEKELLQRLFPSNDSVYFSSQRLSTEGIYVSLIAVSRSDNILTEAAFGDILKLDRQVKDLSLRKDNTSYDFSNLCVKSNLSCYNNLILNEINYNASQIESKKFTYPVYKNDFMGLVLGGVKVNSNSVIEQAKAFRLDYYLRDDEEHRNISIMWLHKFVEEFPSDLMQLDIDTIEVSYYTSISRQQEFEVSHQTVIPLFSMAYSFSVLFSVLPYLRFDCVKNKVWVVMFGVISAGLSLLASFGLLLYCGVPFAITIANSPFLILGIGVDDVFVIISCWQQTKVKSKVEERLAETYAEAAVPITITTLTDIFAFYSGIMTPYQSVKSFCIYTGTAVFFCFLYNITFFGAILAINGKREEENKHWLTCMKVDNVSRPGHSKAYNVCCAGGIYDEATGLDKQQPINVFFKRHYGPFLLQISTKVFVVLLYTIYLTISIYGCLQIKEGMDYHNMADDKSYIMKYYDFEGAYFSEYGPRIMVAVTDKVEYWDQTVQENIEKCMKRFENYTYVDKSFTESWLRVYKNASNRLLTSPYDKAQFMSNLPHLFQPFPMFEQDISIANNTILASRFFIQTANIASVFDEKSSEKKLREIGKECSVPLLVYHPAFLYDDQHVQIVQTTIESIVMSIAVMLVISLLLIPNAICSLCATFAVVSILAGVAGFMAFWAVNLDSMSMVNLVSCIGFSVDFSVHISYAFSSNRNSNVNEKIIDSLHCLGYPFIQRAVATILGVAVLSAAECYIFRCFFKIMFLVMFFGSVHGLIFIPVFLTFLADCCKAHDKTVKVKMNEKKV</sequence>
<accession>H3AQE2</accession>
<feature type="transmembrane region" description="Helical" evidence="7">
    <location>
        <begin position="295"/>
        <end position="322"/>
    </location>
</feature>
<organism evidence="9 10">
    <name type="scientific">Latimeria chalumnae</name>
    <name type="common">Coelacanth</name>
    <dbReference type="NCBI Taxonomy" id="7897"/>
    <lineage>
        <taxon>Eukaryota</taxon>
        <taxon>Metazoa</taxon>
        <taxon>Chordata</taxon>
        <taxon>Craniata</taxon>
        <taxon>Vertebrata</taxon>
        <taxon>Euteleostomi</taxon>
        <taxon>Coelacanthiformes</taxon>
        <taxon>Coelacanthidae</taxon>
        <taxon>Latimeria</taxon>
    </lineage>
</organism>
<dbReference type="HOGENOM" id="CLU_002359_2_2_1"/>
<evidence type="ECO:0000256" key="6">
    <source>
        <dbReference type="ARBA" id="ARBA00023180"/>
    </source>
</evidence>
<dbReference type="InParanoid" id="H3AQE2"/>
<feature type="transmembrane region" description="Helical" evidence="7">
    <location>
        <begin position="29"/>
        <end position="49"/>
    </location>
</feature>
<reference evidence="9" key="2">
    <citation type="submission" date="2025-08" db="UniProtKB">
        <authorList>
            <consortium name="Ensembl"/>
        </authorList>
    </citation>
    <scope>IDENTIFICATION</scope>
</reference>
<reference evidence="9" key="3">
    <citation type="submission" date="2025-09" db="UniProtKB">
        <authorList>
            <consortium name="Ensembl"/>
        </authorList>
    </citation>
    <scope>IDENTIFICATION</scope>
</reference>
<feature type="transmembrane region" description="Helical" evidence="7">
    <location>
        <begin position="784"/>
        <end position="805"/>
    </location>
</feature>
<evidence type="ECO:0000256" key="3">
    <source>
        <dbReference type="ARBA" id="ARBA00022692"/>
    </source>
</evidence>
<feature type="transmembrane region" description="Helical" evidence="7">
    <location>
        <begin position="481"/>
        <end position="501"/>
    </location>
</feature>
<dbReference type="PANTHER" id="PTHR10796">
    <property type="entry name" value="PATCHED-RELATED"/>
    <property type="match status" value="1"/>
</dbReference>
<feature type="transmembrane region" description="Helical" evidence="7">
    <location>
        <begin position="686"/>
        <end position="704"/>
    </location>
</feature>
<comment type="subcellular location">
    <subcellularLocation>
        <location evidence="1">Membrane</location>
        <topology evidence="1">Multi-pass membrane protein</topology>
    </subcellularLocation>
</comment>
<dbReference type="AlphaFoldDB" id="H3AQE2"/>
<dbReference type="EMBL" id="AFYH01183505">
    <property type="status" value="NOT_ANNOTATED_CDS"/>
    <property type="molecule type" value="Genomic_DNA"/>
</dbReference>
<dbReference type="PROSITE" id="PS50156">
    <property type="entry name" value="SSD"/>
    <property type="match status" value="1"/>
</dbReference>
<keyword evidence="4 7" id="KW-1133">Transmembrane helix</keyword>
<feature type="transmembrane region" description="Helical" evidence="7">
    <location>
        <begin position="711"/>
        <end position="733"/>
    </location>
</feature>
<comment type="similarity">
    <text evidence="2">Belongs to the patched family.</text>
</comment>
<evidence type="ECO:0000256" key="7">
    <source>
        <dbReference type="SAM" id="Phobius"/>
    </source>
</evidence>
<dbReference type="Ensembl" id="ENSLACT00000011954.1">
    <property type="protein sequence ID" value="ENSLACP00000011863.1"/>
    <property type="gene ID" value="ENSLACG00000010440.1"/>
</dbReference>
<dbReference type="eggNOG" id="KOG1934">
    <property type="taxonomic scope" value="Eukaryota"/>
</dbReference>
<keyword evidence="5 7" id="KW-0472">Membrane</keyword>
<keyword evidence="10" id="KW-1185">Reference proteome</keyword>
<protein>
    <submittedName>
        <fullName evidence="9">Patched domain containing 3/pseudo</fullName>
    </submittedName>
</protein>
<dbReference type="InterPro" id="IPR000731">
    <property type="entry name" value="SSD"/>
</dbReference>
<dbReference type="Proteomes" id="UP000008672">
    <property type="component" value="Unassembled WGS sequence"/>
</dbReference>
<dbReference type="Pfam" id="PF02460">
    <property type="entry name" value="Patched"/>
    <property type="match status" value="1"/>
</dbReference>
<evidence type="ECO:0000256" key="4">
    <source>
        <dbReference type="ARBA" id="ARBA00022989"/>
    </source>
</evidence>
<feature type="domain" description="SSD" evidence="8">
    <location>
        <begin position="263"/>
        <end position="420"/>
    </location>
</feature>